<keyword evidence="8" id="KW-1185">Reference proteome</keyword>
<comment type="similarity">
    <text evidence="1">Belongs to the small GTPase superfamily. Arf family.</text>
</comment>
<dbReference type="PANTHER" id="PTHR45909:SF1">
    <property type="entry name" value="ADP-RIBOSYLATION FACTOR-RELATED PROTEIN 1"/>
    <property type="match status" value="1"/>
</dbReference>
<evidence type="ECO:0000256" key="5">
    <source>
        <dbReference type="ARBA" id="ARBA00022927"/>
    </source>
</evidence>
<dbReference type="PANTHER" id="PTHR45909">
    <property type="entry name" value="ADP-RIBOSYLATION FACTOR-RELATED PROTEIN 1"/>
    <property type="match status" value="1"/>
</dbReference>
<keyword evidence="5" id="KW-0813">Transport</keyword>
<dbReference type="GO" id="GO:0034067">
    <property type="term" value="P:protein localization to Golgi apparatus"/>
    <property type="evidence" value="ECO:0007669"/>
    <property type="project" value="TreeGrafter"/>
</dbReference>
<dbReference type="GO" id="GO:0006886">
    <property type="term" value="P:intracellular protein transport"/>
    <property type="evidence" value="ECO:0007669"/>
    <property type="project" value="TreeGrafter"/>
</dbReference>
<dbReference type="InterPro" id="IPR027417">
    <property type="entry name" value="P-loop_NTPase"/>
</dbReference>
<protein>
    <submittedName>
        <fullName evidence="9">ADP-ribosylation factor-related protein 1-like</fullName>
    </submittedName>
</protein>
<reference evidence="9" key="2">
    <citation type="submission" date="2025-08" db="UniProtKB">
        <authorList>
            <consortium name="RefSeq"/>
        </authorList>
    </citation>
    <scope>IDENTIFICATION</scope>
    <source>
        <tissue evidence="9">Leaf</tissue>
    </source>
</reference>
<dbReference type="SUPFAM" id="SSF52540">
    <property type="entry name" value="P-loop containing nucleoside triphosphate hydrolases"/>
    <property type="match status" value="1"/>
</dbReference>
<dbReference type="GO" id="GO:0005794">
    <property type="term" value="C:Golgi apparatus"/>
    <property type="evidence" value="ECO:0007669"/>
    <property type="project" value="TreeGrafter"/>
</dbReference>
<evidence type="ECO:0000256" key="2">
    <source>
        <dbReference type="ARBA" id="ARBA00022707"/>
    </source>
</evidence>
<dbReference type="InterPro" id="IPR006689">
    <property type="entry name" value="Small_GTPase_ARF/SAR"/>
</dbReference>
<keyword evidence="6 7" id="KW-0342">GTP-binding</keyword>
<dbReference type="Pfam" id="PF00025">
    <property type="entry name" value="Arf"/>
    <property type="match status" value="1"/>
</dbReference>
<dbReference type="STRING" id="4096.A0A1U7VSI3"/>
<dbReference type="Gene3D" id="3.40.50.300">
    <property type="entry name" value="P-loop containing nucleotide triphosphate hydrolases"/>
    <property type="match status" value="1"/>
</dbReference>
<dbReference type="GO" id="GO:0043001">
    <property type="term" value="P:Golgi to plasma membrane protein transport"/>
    <property type="evidence" value="ECO:0007669"/>
    <property type="project" value="TreeGrafter"/>
</dbReference>
<evidence type="ECO:0000256" key="1">
    <source>
        <dbReference type="ARBA" id="ARBA00010290"/>
    </source>
</evidence>
<dbReference type="AlphaFoldDB" id="A0A1U7VSI3"/>
<gene>
    <name evidence="9" type="primary">LOC104218986</name>
</gene>
<dbReference type="GO" id="GO:0005525">
    <property type="term" value="F:GTP binding"/>
    <property type="evidence" value="ECO:0007669"/>
    <property type="project" value="UniProtKB-KW"/>
</dbReference>
<dbReference type="GO" id="GO:0003924">
    <property type="term" value="F:GTPase activity"/>
    <property type="evidence" value="ECO:0007669"/>
    <property type="project" value="InterPro"/>
</dbReference>
<evidence type="ECO:0000256" key="3">
    <source>
        <dbReference type="ARBA" id="ARBA00022741"/>
    </source>
</evidence>
<evidence type="ECO:0000313" key="9">
    <source>
        <dbReference type="RefSeq" id="XP_009767916.1"/>
    </source>
</evidence>
<dbReference type="eggNOG" id="KOG0076">
    <property type="taxonomic scope" value="Eukaryota"/>
</dbReference>
<evidence type="ECO:0000313" key="8">
    <source>
        <dbReference type="Proteomes" id="UP000189701"/>
    </source>
</evidence>
<dbReference type="InterPro" id="IPR024156">
    <property type="entry name" value="Small_GTPase_ARF"/>
</dbReference>
<dbReference type="Proteomes" id="UP000189701">
    <property type="component" value="Unplaced"/>
</dbReference>
<sequence length="127" mass="14831">MILKGIVCSFERRLLLCKLQDKVSCPYFGIDKAGKRRLKKLQSTILKLGKLSTKLYRSNRRFNIGHVEVSNTKLVFWDLRGQSGLRSIWESCYEEAHAVTFVVDAARPSRFEDSKSELEKCWFPRWS</sequence>
<name>A0A1U7VSI3_NICSY</name>
<keyword evidence="3 7" id="KW-0547">Nucleotide-binding</keyword>
<evidence type="ECO:0000256" key="4">
    <source>
        <dbReference type="ARBA" id="ARBA00022892"/>
    </source>
</evidence>
<proteinExistence type="inferred from homology"/>
<keyword evidence="4" id="KW-0931">ER-Golgi transport</keyword>
<keyword evidence="2" id="KW-0519">Myristate</keyword>
<organism evidence="8 9">
    <name type="scientific">Nicotiana sylvestris</name>
    <name type="common">Wood tobacco</name>
    <name type="synonym">South American tobacco</name>
    <dbReference type="NCBI Taxonomy" id="4096"/>
    <lineage>
        <taxon>Eukaryota</taxon>
        <taxon>Viridiplantae</taxon>
        <taxon>Streptophyta</taxon>
        <taxon>Embryophyta</taxon>
        <taxon>Tracheophyta</taxon>
        <taxon>Spermatophyta</taxon>
        <taxon>Magnoliopsida</taxon>
        <taxon>eudicotyledons</taxon>
        <taxon>Gunneridae</taxon>
        <taxon>Pentapetalae</taxon>
        <taxon>asterids</taxon>
        <taxon>lamiids</taxon>
        <taxon>Solanales</taxon>
        <taxon>Solanaceae</taxon>
        <taxon>Nicotianoideae</taxon>
        <taxon>Nicotianeae</taxon>
        <taxon>Nicotiana</taxon>
    </lineage>
</organism>
<evidence type="ECO:0000256" key="6">
    <source>
        <dbReference type="ARBA" id="ARBA00023134"/>
    </source>
</evidence>
<keyword evidence="5" id="KW-0653">Protein transport</keyword>
<dbReference type="RefSeq" id="XP_009767916.1">
    <property type="nucleotide sequence ID" value="XM_009769614.1"/>
</dbReference>
<keyword evidence="2" id="KW-0449">Lipoprotein</keyword>
<feature type="binding site" evidence="7">
    <location>
        <position position="81"/>
    </location>
    <ligand>
        <name>GTP</name>
        <dbReference type="ChEBI" id="CHEBI:37565"/>
    </ligand>
</feature>
<accession>A0A1U7VSI3</accession>
<reference evidence="8" key="1">
    <citation type="journal article" date="2013" name="Genome Biol.">
        <title>Reference genomes and transcriptomes of Nicotiana sylvestris and Nicotiana tomentosiformis.</title>
        <authorList>
            <person name="Sierro N."/>
            <person name="Battey J.N."/>
            <person name="Ouadi S."/>
            <person name="Bovet L."/>
            <person name="Goepfert S."/>
            <person name="Bakaher N."/>
            <person name="Peitsch M.C."/>
            <person name="Ivanov N.V."/>
        </authorList>
    </citation>
    <scope>NUCLEOTIDE SEQUENCE [LARGE SCALE GENOMIC DNA]</scope>
</reference>
<evidence type="ECO:0000256" key="7">
    <source>
        <dbReference type="PIRSR" id="PIRSR606689-1"/>
    </source>
</evidence>